<dbReference type="PANTHER" id="PTHR43740">
    <property type="entry name" value="LEUCYL-TRNA SYNTHETASE"/>
    <property type="match status" value="1"/>
</dbReference>
<dbReference type="Gene3D" id="1.10.730.10">
    <property type="entry name" value="Isoleucyl-tRNA Synthetase, Domain 1"/>
    <property type="match status" value="1"/>
</dbReference>
<keyword evidence="4 10" id="KW-0436">Ligase</keyword>
<gene>
    <name evidence="12" type="ORF">XDN619_LOCUS10153</name>
</gene>
<dbReference type="FunFam" id="3.40.50.620:FF:000003">
    <property type="entry name" value="Leucine--tRNA ligase"/>
    <property type="match status" value="1"/>
</dbReference>
<dbReference type="Gene3D" id="3.40.50.1240">
    <property type="entry name" value="Phosphoglycerate mutase-like"/>
    <property type="match status" value="1"/>
</dbReference>
<evidence type="ECO:0000256" key="1">
    <source>
        <dbReference type="ARBA" id="ARBA00004305"/>
    </source>
</evidence>
<dbReference type="GO" id="GO:0004823">
    <property type="term" value="F:leucine-tRNA ligase activity"/>
    <property type="evidence" value="ECO:0007669"/>
    <property type="project" value="UniProtKB-EC"/>
</dbReference>
<evidence type="ECO:0000256" key="10">
    <source>
        <dbReference type="RuleBase" id="RU363035"/>
    </source>
</evidence>
<evidence type="ECO:0000256" key="7">
    <source>
        <dbReference type="ARBA" id="ARBA00022917"/>
    </source>
</evidence>
<dbReference type="SUPFAM" id="SSF52374">
    <property type="entry name" value="Nucleotidylyl transferase"/>
    <property type="match status" value="1"/>
</dbReference>
<dbReference type="PRINTS" id="PR00985">
    <property type="entry name" value="TRNASYNTHLEU"/>
</dbReference>
<dbReference type="GO" id="GO:0002161">
    <property type="term" value="F:aminoacyl-tRNA deacylase activity"/>
    <property type="evidence" value="ECO:0007669"/>
    <property type="project" value="InterPro"/>
</dbReference>
<comment type="subcellular location">
    <subcellularLocation>
        <location evidence="1">Mitochondrion matrix</location>
    </subcellularLocation>
</comment>
<feature type="domain" description="Aminoacyl-tRNA synthetase class Ia" evidence="11">
    <location>
        <begin position="821"/>
        <end position="994"/>
    </location>
</feature>
<protein>
    <recommendedName>
        <fullName evidence="3">leucine--tRNA ligase</fullName>
        <ecNumber evidence="3">6.1.1.4</ecNumber>
    </recommendedName>
    <alternativeName>
        <fullName evidence="9">Leucyl-tRNA synthetase</fullName>
    </alternativeName>
</protein>
<dbReference type="InterPro" id="IPR014729">
    <property type="entry name" value="Rossmann-like_a/b/a_fold"/>
</dbReference>
<comment type="caution">
    <text evidence="12">The sequence shown here is derived from an EMBL/GenBank/DDBJ whole genome shotgun (WGS) entry which is preliminary data.</text>
</comment>
<evidence type="ECO:0000313" key="13">
    <source>
        <dbReference type="Proteomes" id="UP000663887"/>
    </source>
</evidence>
<dbReference type="CDD" id="cd07061">
    <property type="entry name" value="HP_HAP_like"/>
    <property type="match status" value="1"/>
</dbReference>
<name>A0A816QBN8_9BILA</name>
<dbReference type="PANTHER" id="PTHR43740:SF2">
    <property type="entry name" value="LEUCINE--TRNA LIGASE, MITOCHONDRIAL"/>
    <property type="match status" value="1"/>
</dbReference>
<keyword evidence="5 10" id="KW-0547">Nucleotide-binding</keyword>
<dbReference type="SUPFAM" id="SSF50677">
    <property type="entry name" value="ValRS/IleRS/LeuRS editing domain"/>
    <property type="match status" value="1"/>
</dbReference>
<dbReference type="InterPro" id="IPR009080">
    <property type="entry name" value="tRNAsynth_Ia_anticodon-bd"/>
</dbReference>
<dbReference type="Proteomes" id="UP000663887">
    <property type="component" value="Unassembled WGS sequence"/>
</dbReference>
<evidence type="ECO:0000313" key="12">
    <source>
        <dbReference type="EMBL" id="CAF2058477.1"/>
    </source>
</evidence>
<sequence length="1313" mass="152381">MRYLQFRRTIYSLTGKWPKTAATERTKEIEKHWIPKLFEEHEKYQLEQDNDQKQKMYILPMFPYPSGRLHMGHVRVYTLSDTLARYYRMRGHRVVHCIGWDAFGLPAENAAFERSEEPDQWTKKNIAYMKQQIKQLGCSFDWKRELSTCDPNYYRWTQHIFLMLYHAGLVYQKKAAVNWDPVDQTVLADEQIDEAGRSWRSGAIVEKKYLKQWFIRTRAFTQKYYSTKTPYKPPSSTVVLPPPPTGFELICVQIVARHGSRALEGRKYDKLTTELWKQAKEKKALTKYGEQFGDDLQHFIAVNDKLGRGELAGLGKIEHQNLAHRLTNRISSLFMEAFLSNSSRRIQVVDSGKSRTAASLKAFVQGLPLLITSLIDYEPANPTLLSFYENNKYQEYIKKEKYIKKKLRSILMQPYSKRMARSILERLYDESFIDRLTNESCLIFDFESGKSIRNEVDAVRMLHGLYLIGSNLREEGVESLLEKYFSVNESAWFAYLQDAKEYYEKGPGYINQTIINEMAQILLDDFFHHSEQCSQVDAKYFLRARFGHAETIIPFVTLLKIPILSDKSTSLNETYTHENNGWRGELISPMAANIQWEIYRRSNNGTSDNIPQHQILMRMLFNEYPVPFKYECKPYNMDNHYFYTIDDLDTLDKDDWQTLINIQRMWMGECNGVNILFKLSIPTSDFDFIETFTIKPETLLNITHLYIQSNHKLARPDLIEQTKTGAKRLRIDAIHPLTERALPIFVNDDADFGPKIRANMTMLNVQIGTPISNDFDESFANKHNISTLIDSSLHWYQLDLETVLAELRSRELGGYRTSGKLNDWCISRQRYWGTPIPIIHCNHCGPVPVPMNELPIRLPSLENIKSSSKTGISPLANAHDWIKTQCPKCGNLNAKRETDTMDTFVDSSWYFLRYLDNDNTTKPFEPNIANKLMPVDLYIGGLEHALTHLFVSRFIQHFMHSKGFCTSIEPFKRFIPIGMVQGKTYKTSTGQYVAKDNVTIVDKNTAIHCVTKEILQMNWEKMSKSKYNGIDPQEVIDQYGVDFTRILMLTFVHPRSLRNFNLEDGIAEGLQNWFKILINLYVELIESRTKSQLKSAMTNEEFKQIEATIRDQRLNTIYTVAFYVDSFFSVASAIIELQKLTRYLRKIPVNVKEQSNEYLTALCDLLVMIGPVIPCLSSELWTILRKQIKHNVDGYDLSKNLFEQNYPKLPDDYPGKINALYDTTIFASMPVSRSVLPSLSTSDVLKCLNENDNQSQMKAFIENNALKLDRLRKLGDYCATLIYERDPDVPIIEQPEAIVEKKKGKSSKKKQVS</sequence>
<evidence type="ECO:0000259" key="11">
    <source>
        <dbReference type="Pfam" id="PF00133"/>
    </source>
</evidence>
<evidence type="ECO:0000256" key="2">
    <source>
        <dbReference type="ARBA" id="ARBA00005594"/>
    </source>
</evidence>
<dbReference type="Gene3D" id="3.90.740.10">
    <property type="entry name" value="Valyl/Leucyl/Isoleucyl-tRNA synthetase, editing domain"/>
    <property type="match status" value="1"/>
</dbReference>
<dbReference type="InterPro" id="IPR001412">
    <property type="entry name" value="aa-tRNA-synth_I_CS"/>
</dbReference>
<dbReference type="SUPFAM" id="SSF53254">
    <property type="entry name" value="Phosphoglycerate mutase-like"/>
    <property type="match status" value="1"/>
</dbReference>
<dbReference type="SUPFAM" id="SSF47323">
    <property type="entry name" value="Anticodon-binding domain of a subclass of class I aminoacyl-tRNA synthetases"/>
    <property type="match status" value="1"/>
</dbReference>
<keyword evidence="8 10" id="KW-0030">Aminoacyl-tRNA synthetase</keyword>
<evidence type="ECO:0000256" key="4">
    <source>
        <dbReference type="ARBA" id="ARBA00022598"/>
    </source>
</evidence>
<dbReference type="InterPro" id="IPR002300">
    <property type="entry name" value="aa-tRNA-synth_Ia"/>
</dbReference>
<dbReference type="InterPro" id="IPR029033">
    <property type="entry name" value="His_PPase_superfam"/>
</dbReference>
<keyword evidence="7 10" id="KW-0648">Protein biosynthesis</keyword>
<dbReference type="Pfam" id="PF00328">
    <property type="entry name" value="His_Phos_2"/>
    <property type="match status" value="1"/>
</dbReference>
<evidence type="ECO:0000256" key="9">
    <source>
        <dbReference type="ARBA" id="ARBA00030520"/>
    </source>
</evidence>
<comment type="similarity">
    <text evidence="2 10">Belongs to the class-I aminoacyl-tRNA synthetase family.</text>
</comment>
<dbReference type="GO" id="GO:0006429">
    <property type="term" value="P:leucyl-tRNA aminoacylation"/>
    <property type="evidence" value="ECO:0007669"/>
    <property type="project" value="InterPro"/>
</dbReference>
<dbReference type="FunFam" id="3.40.50.620:FF:000100">
    <property type="entry name" value="probable leucine--tRNA ligase, mitochondrial"/>
    <property type="match status" value="1"/>
</dbReference>
<dbReference type="Pfam" id="PF00133">
    <property type="entry name" value="tRNA-synt_1"/>
    <property type="match status" value="2"/>
</dbReference>
<dbReference type="EC" id="6.1.1.4" evidence="3"/>
<evidence type="ECO:0000256" key="6">
    <source>
        <dbReference type="ARBA" id="ARBA00022840"/>
    </source>
</evidence>
<dbReference type="InterPro" id="IPR000560">
    <property type="entry name" value="His_Pase_clade-2"/>
</dbReference>
<accession>A0A816QBN8</accession>
<feature type="domain" description="Aminoacyl-tRNA synthetase class Ia" evidence="11">
    <location>
        <begin position="37"/>
        <end position="224"/>
    </location>
</feature>
<dbReference type="GO" id="GO:0005759">
    <property type="term" value="C:mitochondrial matrix"/>
    <property type="evidence" value="ECO:0007669"/>
    <property type="project" value="UniProtKB-SubCell"/>
</dbReference>
<evidence type="ECO:0000256" key="8">
    <source>
        <dbReference type="ARBA" id="ARBA00023146"/>
    </source>
</evidence>
<evidence type="ECO:0000256" key="3">
    <source>
        <dbReference type="ARBA" id="ARBA00013164"/>
    </source>
</evidence>
<dbReference type="InterPro" id="IPR009008">
    <property type="entry name" value="Val/Leu/Ile-tRNA-synth_edit"/>
</dbReference>
<keyword evidence="6 10" id="KW-0067">ATP-binding</keyword>
<reference evidence="12" key="1">
    <citation type="submission" date="2021-02" db="EMBL/GenBank/DDBJ databases">
        <authorList>
            <person name="Nowell W R."/>
        </authorList>
    </citation>
    <scope>NUCLEOTIDE SEQUENCE</scope>
</reference>
<dbReference type="InterPro" id="IPR002302">
    <property type="entry name" value="Leu-tRNA-ligase"/>
</dbReference>
<dbReference type="Gene3D" id="3.40.50.620">
    <property type="entry name" value="HUPs"/>
    <property type="match status" value="2"/>
</dbReference>
<organism evidence="12 13">
    <name type="scientific">Rotaria magnacalcarata</name>
    <dbReference type="NCBI Taxonomy" id="392030"/>
    <lineage>
        <taxon>Eukaryota</taxon>
        <taxon>Metazoa</taxon>
        <taxon>Spiralia</taxon>
        <taxon>Gnathifera</taxon>
        <taxon>Rotifera</taxon>
        <taxon>Eurotatoria</taxon>
        <taxon>Bdelloidea</taxon>
        <taxon>Philodinida</taxon>
        <taxon>Philodinidae</taxon>
        <taxon>Rotaria</taxon>
    </lineage>
</organism>
<dbReference type="EMBL" id="CAJNRG010003541">
    <property type="protein sequence ID" value="CAF2058477.1"/>
    <property type="molecule type" value="Genomic_DNA"/>
</dbReference>
<proteinExistence type="inferred from homology"/>
<dbReference type="GO" id="GO:0032543">
    <property type="term" value="P:mitochondrial translation"/>
    <property type="evidence" value="ECO:0007669"/>
    <property type="project" value="TreeGrafter"/>
</dbReference>
<dbReference type="PROSITE" id="PS00178">
    <property type="entry name" value="AA_TRNA_LIGASE_I"/>
    <property type="match status" value="1"/>
</dbReference>
<dbReference type="GO" id="GO:0005524">
    <property type="term" value="F:ATP binding"/>
    <property type="evidence" value="ECO:0007669"/>
    <property type="project" value="UniProtKB-KW"/>
</dbReference>
<evidence type="ECO:0000256" key="5">
    <source>
        <dbReference type="ARBA" id="ARBA00022741"/>
    </source>
</evidence>